<dbReference type="GO" id="GO:0046872">
    <property type="term" value="F:metal ion binding"/>
    <property type="evidence" value="ECO:0007669"/>
    <property type="project" value="UniProtKB-KW"/>
</dbReference>
<dbReference type="RefSeq" id="WP_110037063.1">
    <property type="nucleotide sequence ID" value="NZ_QGTL01000003.1"/>
</dbReference>
<gene>
    <name evidence="9" type="ORF">DFR69_103181</name>
</gene>
<evidence type="ECO:0000256" key="7">
    <source>
        <dbReference type="SAM" id="Phobius"/>
    </source>
</evidence>
<organism evidence="9 10">
    <name type="scientific">Nocardia neocaledoniensis</name>
    <dbReference type="NCBI Taxonomy" id="236511"/>
    <lineage>
        <taxon>Bacteria</taxon>
        <taxon>Bacillati</taxon>
        <taxon>Actinomycetota</taxon>
        <taxon>Actinomycetes</taxon>
        <taxon>Mycobacteriales</taxon>
        <taxon>Nocardiaceae</taxon>
        <taxon>Nocardia</taxon>
    </lineage>
</organism>
<dbReference type="EMBL" id="QGTL01000003">
    <property type="protein sequence ID" value="PWV77582.1"/>
    <property type="molecule type" value="Genomic_DNA"/>
</dbReference>
<evidence type="ECO:0000256" key="6">
    <source>
        <dbReference type="RuleBase" id="RU003983"/>
    </source>
</evidence>
<evidence type="ECO:0000256" key="4">
    <source>
        <dbReference type="ARBA" id="ARBA00022833"/>
    </source>
</evidence>
<proteinExistence type="inferred from homology"/>
<feature type="domain" description="Peptidase M48" evidence="8">
    <location>
        <begin position="86"/>
        <end position="153"/>
    </location>
</feature>
<evidence type="ECO:0000259" key="8">
    <source>
        <dbReference type="Pfam" id="PF01435"/>
    </source>
</evidence>
<feature type="transmembrane region" description="Helical" evidence="7">
    <location>
        <begin position="197"/>
        <end position="220"/>
    </location>
</feature>
<dbReference type="GO" id="GO:0006508">
    <property type="term" value="P:proteolysis"/>
    <property type="evidence" value="ECO:0007669"/>
    <property type="project" value="UniProtKB-KW"/>
</dbReference>
<keyword evidence="4 6" id="KW-0862">Zinc</keyword>
<reference evidence="9 10" key="1">
    <citation type="submission" date="2018-05" db="EMBL/GenBank/DDBJ databases">
        <title>Genomic Encyclopedia of Type Strains, Phase IV (KMG-IV): sequencing the most valuable type-strain genomes for metagenomic binning, comparative biology and taxonomic classification.</title>
        <authorList>
            <person name="Goeker M."/>
        </authorList>
    </citation>
    <scope>NUCLEOTIDE SEQUENCE [LARGE SCALE GENOMIC DNA]</scope>
    <source>
        <strain evidence="9 10">DSM 44717</strain>
    </source>
</reference>
<evidence type="ECO:0000256" key="5">
    <source>
        <dbReference type="ARBA" id="ARBA00023049"/>
    </source>
</evidence>
<evidence type="ECO:0000313" key="10">
    <source>
        <dbReference type="Proteomes" id="UP000246410"/>
    </source>
</evidence>
<name>A0A317NRL0_9NOCA</name>
<keyword evidence="7" id="KW-0812">Transmembrane</keyword>
<evidence type="ECO:0000313" key="9">
    <source>
        <dbReference type="EMBL" id="PWV77582.1"/>
    </source>
</evidence>
<protein>
    <submittedName>
        <fullName evidence="9">Peptidase M48-like protein</fullName>
    </submittedName>
</protein>
<keyword evidence="5 6" id="KW-0482">Metalloprotease</keyword>
<accession>A0A317NRL0</accession>
<dbReference type="Gene3D" id="3.30.2010.10">
    <property type="entry name" value="Metalloproteases ('zincins'), catalytic domain"/>
    <property type="match status" value="1"/>
</dbReference>
<dbReference type="InterPro" id="IPR001915">
    <property type="entry name" value="Peptidase_M48"/>
</dbReference>
<keyword evidence="2" id="KW-0479">Metal-binding</keyword>
<dbReference type="Pfam" id="PF01435">
    <property type="entry name" value="Peptidase_M48"/>
    <property type="match status" value="1"/>
</dbReference>
<comment type="similarity">
    <text evidence="6">Belongs to the peptidase M48 family.</text>
</comment>
<evidence type="ECO:0000256" key="2">
    <source>
        <dbReference type="ARBA" id="ARBA00022723"/>
    </source>
</evidence>
<dbReference type="GO" id="GO:0004222">
    <property type="term" value="F:metalloendopeptidase activity"/>
    <property type="evidence" value="ECO:0007669"/>
    <property type="project" value="InterPro"/>
</dbReference>
<evidence type="ECO:0000256" key="1">
    <source>
        <dbReference type="ARBA" id="ARBA00022670"/>
    </source>
</evidence>
<keyword evidence="7" id="KW-0472">Membrane</keyword>
<comment type="caution">
    <text evidence="9">The sequence shown here is derived from an EMBL/GenBank/DDBJ whole genome shotgun (WGS) entry which is preliminary data.</text>
</comment>
<sequence>MRRLITRRDRCTVALGTIAVSLPSMVLSGWLLATVAGYPGRWVAVTVTALWLLCGVLVQWLGVLLATVARHGTPVDPESPAGRAWAEVARAAGIDASGFQVWISESDRVHGFATAGGHLVVTRAAVDALTGPQLAALLAHELGHQVLASHRLVLLTRWYRWPVDGLLSTSTWAIYLVLGLLRPDPVLTDARFRAGTLGFLVGSLTVFVPMVAAFACWVALVGAGLVFLLGVPGAACAALLLIAQEFARPALSRWVESRADDTAVDLGYGRAFLGVLIQLAHQDQEVEPTLQLSRRLGTHPTVDARMSRVHLREARRRRELTERTRPP</sequence>
<keyword evidence="3 6" id="KW-0378">Hydrolase</keyword>
<feature type="transmembrane region" description="Helical" evidence="7">
    <location>
        <begin position="42"/>
        <end position="66"/>
    </location>
</feature>
<feature type="transmembrane region" description="Helical" evidence="7">
    <location>
        <begin position="226"/>
        <end position="243"/>
    </location>
</feature>
<keyword evidence="10" id="KW-1185">Reference proteome</keyword>
<dbReference type="Proteomes" id="UP000246410">
    <property type="component" value="Unassembled WGS sequence"/>
</dbReference>
<dbReference type="AlphaFoldDB" id="A0A317NRL0"/>
<feature type="transmembrane region" description="Helical" evidence="7">
    <location>
        <begin position="12"/>
        <end position="36"/>
    </location>
</feature>
<keyword evidence="7" id="KW-1133">Transmembrane helix</keyword>
<keyword evidence="1 6" id="KW-0645">Protease</keyword>
<comment type="cofactor">
    <cofactor evidence="6">
        <name>Zn(2+)</name>
        <dbReference type="ChEBI" id="CHEBI:29105"/>
    </cofactor>
    <text evidence="6">Binds 1 zinc ion per subunit.</text>
</comment>
<evidence type="ECO:0000256" key="3">
    <source>
        <dbReference type="ARBA" id="ARBA00022801"/>
    </source>
</evidence>